<dbReference type="GO" id="GO:0030968">
    <property type="term" value="P:endoplasmic reticulum unfolded protein response"/>
    <property type="evidence" value="ECO:0007669"/>
    <property type="project" value="InterPro"/>
</dbReference>
<feature type="compositionally biased region" description="Basic and acidic residues" evidence="5">
    <location>
        <begin position="442"/>
        <end position="462"/>
    </location>
</feature>
<protein>
    <recommendedName>
        <fullName evidence="7">MRH domain-containing protein</fullName>
    </recommendedName>
</protein>
<sequence>MHTCSAFLVLAGVLYALVPSEAVQYVSETPKTFSASLPSDPRLVVGFVSDRSKLPGPRKDLASRPQYVMTASDGKQFTCYTYNETATPSQELQPLQGQIFPPVPQKSPFELLDSLTGLCLHRQQGLWTYSWCHKSEVYQLRQDKASKPKERFSLGSWPGEDAQVEDIKVDHTIASVPVKYVSHNFTGGDTCLLNGEPRTAEVRFTCMKDVKDSIIFSVNEFPTCNYVFVVATPFLCKHPEFKPQPEAVSSIVCVPQTSSGEDHHDIVPASSFGTTKDEDADADSSDIAGTADGGTSNEHVAGSLGMEEVLDVPGVAANSLGKEEVDGEEGSSSASSWHNAHAQEAGVTSEEGRGESRGDAQNQGVEDAEEGKAVGVTEGEASAQSTGAEVEDGHVLRSQGGPEGVGSISQQVGGSASEGEIEDGWMRSESEEQTDGGVGDNVSEHREGRSDEAGRQDRHGEGEEAGSGSVQGSMDGHDGWKWEWLEGQWHWVPAEGVSTGDTGGHGLSDGKEVGEHSEENKVEDNGRTEL</sequence>
<dbReference type="EMBL" id="HBIP01017447">
    <property type="protein sequence ID" value="CAE0495195.1"/>
    <property type="molecule type" value="Transcribed_RNA"/>
</dbReference>
<accession>A0A7S3VMM3</accession>
<dbReference type="GO" id="GO:0005788">
    <property type="term" value="C:endoplasmic reticulum lumen"/>
    <property type="evidence" value="ECO:0007669"/>
    <property type="project" value="TreeGrafter"/>
</dbReference>
<dbReference type="PROSITE" id="PS51914">
    <property type="entry name" value="MRH"/>
    <property type="match status" value="1"/>
</dbReference>
<dbReference type="InterPro" id="IPR012913">
    <property type="entry name" value="OS9-like_dom"/>
</dbReference>
<dbReference type="InterPro" id="IPR009011">
    <property type="entry name" value="Man6P_isomerase_rcpt-bd_dom_sf"/>
</dbReference>
<keyword evidence="3" id="KW-0256">Endoplasmic reticulum</keyword>
<dbReference type="AlphaFoldDB" id="A0A7S3VMM3"/>
<keyword evidence="2 6" id="KW-0732">Signal</keyword>
<evidence type="ECO:0000256" key="2">
    <source>
        <dbReference type="ARBA" id="ARBA00022729"/>
    </source>
</evidence>
<evidence type="ECO:0000259" key="7">
    <source>
        <dbReference type="PROSITE" id="PS51914"/>
    </source>
</evidence>
<keyword evidence="4" id="KW-1015">Disulfide bond</keyword>
<dbReference type="PANTHER" id="PTHR15414:SF0">
    <property type="entry name" value="ENDOPLASMIC RETICULUM LECTIN 1"/>
    <property type="match status" value="1"/>
</dbReference>
<evidence type="ECO:0000256" key="3">
    <source>
        <dbReference type="ARBA" id="ARBA00022824"/>
    </source>
</evidence>
<feature type="compositionally biased region" description="Low complexity" evidence="5">
    <location>
        <begin position="405"/>
        <end position="417"/>
    </location>
</feature>
<dbReference type="SUPFAM" id="SSF50911">
    <property type="entry name" value="Mannose 6-phosphate receptor domain"/>
    <property type="match status" value="1"/>
</dbReference>
<comment type="subcellular location">
    <subcellularLocation>
        <location evidence="1">Endoplasmic reticulum</location>
    </subcellularLocation>
</comment>
<feature type="domain" description="MRH" evidence="7">
    <location>
        <begin position="117"/>
        <end position="238"/>
    </location>
</feature>
<feature type="compositionally biased region" description="Basic and acidic residues" evidence="5">
    <location>
        <begin position="508"/>
        <end position="530"/>
    </location>
</feature>
<feature type="compositionally biased region" description="Basic and acidic residues" evidence="5">
    <location>
        <begin position="475"/>
        <end position="484"/>
    </location>
</feature>
<name>A0A7S3VMM3_DUNTE</name>
<feature type="region of interest" description="Disordered" evidence="5">
    <location>
        <begin position="322"/>
        <end position="530"/>
    </location>
</feature>
<evidence type="ECO:0000256" key="5">
    <source>
        <dbReference type="SAM" id="MobiDB-lite"/>
    </source>
</evidence>
<dbReference type="GO" id="GO:0030970">
    <property type="term" value="P:retrograde protein transport, ER to cytosol"/>
    <property type="evidence" value="ECO:0007669"/>
    <property type="project" value="TreeGrafter"/>
</dbReference>
<feature type="region of interest" description="Disordered" evidence="5">
    <location>
        <begin position="257"/>
        <end position="300"/>
    </location>
</feature>
<evidence type="ECO:0000256" key="6">
    <source>
        <dbReference type="SAM" id="SignalP"/>
    </source>
</evidence>
<feature type="compositionally biased region" description="Low complexity" evidence="5">
    <location>
        <begin position="285"/>
        <end position="294"/>
    </location>
</feature>
<evidence type="ECO:0000313" key="8">
    <source>
        <dbReference type="EMBL" id="CAE0495195.1"/>
    </source>
</evidence>
<dbReference type="Gene3D" id="2.70.130.10">
    <property type="entry name" value="Mannose-6-phosphate receptor binding domain"/>
    <property type="match status" value="1"/>
</dbReference>
<reference evidence="8" key="1">
    <citation type="submission" date="2021-01" db="EMBL/GenBank/DDBJ databases">
        <authorList>
            <person name="Corre E."/>
            <person name="Pelletier E."/>
            <person name="Niang G."/>
            <person name="Scheremetjew M."/>
            <person name="Finn R."/>
            <person name="Kale V."/>
            <person name="Holt S."/>
            <person name="Cochrane G."/>
            <person name="Meng A."/>
            <person name="Brown T."/>
            <person name="Cohen L."/>
        </authorList>
    </citation>
    <scope>NUCLEOTIDE SEQUENCE</scope>
    <source>
        <strain evidence="8">CCMP1320</strain>
    </source>
</reference>
<evidence type="ECO:0000256" key="1">
    <source>
        <dbReference type="ARBA" id="ARBA00004240"/>
    </source>
</evidence>
<feature type="chain" id="PRO_5031078716" description="MRH domain-containing protein" evidence="6">
    <location>
        <begin position="23"/>
        <end position="530"/>
    </location>
</feature>
<dbReference type="PANTHER" id="PTHR15414">
    <property type="entry name" value="OS-9-RELATED"/>
    <property type="match status" value="1"/>
</dbReference>
<gene>
    <name evidence="8" type="ORF">DTER00134_LOCUS10268</name>
</gene>
<dbReference type="InterPro" id="IPR044865">
    <property type="entry name" value="MRH_dom"/>
</dbReference>
<dbReference type="Pfam" id="PF07915">
    <property type="entry name" value="PRKCSH"/>
    <property type="match status" value="1"/>
</dbReference>
<evidence type="ECO:0000256" key="4">
    <source>
        <dbReference type="ARBA" id="ARBA00023157"/>
    </source>
</evidence>
<proteinExistence type="predicted"/>
<feature type="signal peptide" evidence="6">
    <location>
        <begin position="1"/>
        <end position="22"/>
    </location>
</feature>
<dbReference type="InterPro" id="IPR045149">
    <property type="entry name" value="OS-9-like"/>
</dbReference>
<organism evidence="8">
    <name type="scientific">Dunaliella tertiolecta</name>
    <name type="common">Green alga</name>
    <dbReference type="NCBI Taxonomy" id="3047"/>
    <lineage>
        <taxon>Eukaryota</taxon>
        <taxon>Viridiplantae</taxon>
        <taxon>Chlorophyta</taxon>
        <taxon>core chlorophytes</taxon>
        <taxon>Chlorophyceae</taxon>
        <taxon>CS clade</taxon>
        <taxon>Chlamydomonadales</taxon>
        <taxon>Dunaliellaceae</taxon>
        <taxon>Dunaliella</taxon>
    </lineage>
</organism>